<dbReference type="PANTHER" id="PTHR43787">
    <property type="entry name" value="FEMO COFACTOR BIOSYNTHESIS PROTEIN NIFB-RELATED"/>
    <property type="match status" value="1"/>
</dbReference>
<dbReference type="GO" id="GO:0046872">
    <property type="term" value="F:metal ion binding"/>
    <property type="evidence" value="ECO:0007669"/>
    <property type="project" value="UniProtKB-KW"/>
</dbReference>
<evidence type="ECO:0000256" key="7">
    <source>
        <dbReference type="ARBA" id="ARBA00022691"/>
    </source>
</evidence>
<dbReference type="NCBIfam" id="TIGR01290">
    <property type="entry name" value="nifB"/>
    <property type="match status" value="1"/>
</dbReference>
<protein>
    <recommendedName>
        <fullName evidence="5">FeMo cofactor biosynthesis protein NifB</fullName>
    </recommendedName>
    <alternativeName>
        <fullName evidence="14">Nitrogenase cofactor maturase NifB</fullName>
    </alternativeName>
    <alternativeName>
        <fullName evidence="13">Radical SAM assemblase NifB</fullName>
    </alternativeName>
</protein>
<evidence type="ECO:0000313" key="16">
    <source>
        <dbReference type="EMBL" id="ADE37065.1"/>
    </source>
</evidence>
<dbReference type="STRING" id="547558.Mmah_1569"/>
<comment type="cofactor">
    <cofactor evidence="1">
        <name>[4Fe-4S] cluster</name>
        <dbReference type="ChEBI" id="CHEBI:49883"/>
    </cofactor>
</comment>
<dbReference type="UniPathway" id="UPA00782"/>
<dbReference type="AlphaFoldDB" id="D5E7C7"/>
<dbReference type="CDD" id="cd01335">
    <property type="entry name" value="Radical_SAM"/>
    <property type="match status" value="1"/>
</dbReference>
<evidence type="ECO:0000256" key="11">
    <source>
        <dbReference type="ARBA" id="ARBA00023231"/>
    </source>
</evidence>
<dbReference type="GO" id="GO:0051539">
    <property type="term" value="F:4 iron, 4 sulfur cluster binding"/>
    <property type="evidence" value="ECO:0007669"/>
    <property type="project" value="UniProtKB-KW"/>
</dbReference>
<dbReference type="EMBL" id="CP001994">
    <property type="protein sequence ID" value="ADE37065.1"/>
    <property type="molecule type" value="Genomic_DNA"/>
</dbReference>
<keyword evidence="9" id="KW-0408">Iron</keyword>
<evidence type="ECO:0000256" key="5">
    <source>
        <dbReference type="ARBA" id="ARBA00021702"/>
    </source>
</evidence>
<evidence type="ECO:0000256" key="9">
    <source>
        <dbReference type="ARBA" id="ARBA00023004"/>
    </source>
</evidence>
<dbReference type="InterPro" id="IPR058240">
    <property type="entry name" value="rSAM_sf"/>
</dbReference>
<comment type="pathway">
    <text evidence="3">Cofactor biosynthesis; Fe-Mo cofactor biosynthesis.</text>
</comment>
<dbReference type="RefSeq" id="WP_013038007.1">
    <property type="nucleotide sequence ID" value="NC_014002.1"/>
</dbReference>
<keyword evidence="12" id="KW-0456">Lyase</keyword>
<dbReference type="Gene3D" id="3.20.20.70">
    <property type="entry name" value="Aldolase class I"/>
    <property type="match status" value="1"/>
</dbReference>
<dbReference type="InterPro" id="IPR006638">
    <property type="entry name" value="Elp3/MiaA/NifB-like_rSAM"/>
</dbReference>
<keyword evidence="17" id="KW-1185">Reference proteome</keyword>
<dbReference type="SFLD" id="SFLDG01068">
    <property type="entry name" value="FeMo_cofactor_biosynthesis_pro"/>
    <property type="match status" value="1"/>
</dbReference>
<dbReference type="GO" id="GO:0016829">
    <property type="term" value="F:lyase activity"/>
    <property type="evidence" value="ECO:0007669"/>
    <property type="project" value="UniProtKB-KW"/>
</dbReference>
<evidence type="ECO:0000256" key="1">
    <source>
        <dbReference type="ARBA" id="ARBA00001966"/>
    </source>
</evidence>
<dbReference type="Proteomes" id="UP000001059">
    <property type="component" value="Chromosome"/>
</dbReference>
<evidence type="ECO:0000256" key="2">
    <source>
        <dbReference type="ARBA" id="ARBA00003522"/>
    </source>
</evidence>
<keyword evidence="10" id="KW-0411">Iron-sulfur</keyword>
<accession>D5E7C7</accession>
<evidence type="ECO:0000259" key="15">
    <source>
        <dbReference type="PROSITE" id="PS51918"/>
    </source>
</evidence>
<evidence type="ECO:0000256" key="4">
    <source>
        <dbReference type="ARBA" id="ARBA00006804"/>
    </source>
</evidence>
<evidence type="ECO:0000256" key="6">
    <source>
        <dbReference type="ARBA" id="ARBA00022485"/>
    </source>
</evidence>
<evidence type="ECO:0000256" key="12">
    <source>
        <dbReference type="ARBA" id="ARBA00023239"/>
    </source>
</evidence>
<dbReference type="SMART" id="SM00729">
    <property type="entry name" value="Elp3"/>
    <property type="match status" value="1"/>
</dbReference>
<sequence>MATESGKDPEECLSEEDRDSIKRLIAQHPCYNKDAQHKFGRIHLSVAPKCNIKCKYCDRKYDCVNESRPGVTSEVLNPQQALEKTQKVLEEYPFIKVVGIAGPGDPLANEETFETFKLIKQHFPDVTLCLSTNGLALPARIQDVLDSGVSTLTVTLNAIDPEIGAKIVDHVNYNGKTYRGVEGASILLENQLEGIRKAVEAGLVVKINTVLVPGINEDHIIEIAQKLNDMGVYIMNVMPLICQADFADWTAPTPQERKAVQDSCEPYVQQMRHCRQCRSDAYGLLGKDLSQMSEERRNMVKVDALKKAESVKKNLLMMRLNK</sequence>
<dbReference type="Pfam" id="PF04055">
    <property type="entry name" value="Radical_SAM"/>
    <property type="match status" value="1"/>
</dbReference>
<keyword evidence="11" id="KW-0535">Nitrogen fixation</keyword>
<dbReference type="InterPro" id="IPR013785">
    <property type="entry name" value="Aldolase_TIM"/>
</dbReference>
<keyword evidence="6" id="KW-0004">4Fe-4S</keyword>
<dbReference type="KEGG" id="mmh:Mmah_1569"/>
<gene>
    <name evidence="16" type="ordered locus">Mmah_1569</name>
</gene>
<proteinExistence type="inferred from homology"/>
<comment type="similarity">
    <text evidence="4">Belongs to the radical SAM superfamily. NifB family.</text>
</comment>
<dbReference type="SFLD" id="SFLDF00281">
    <property type="entry name" value="FeMo_cofactor_biosynthesis_pro"/>
    <property type="match status" value="1"/>
</dbReference>
<dbReference type="OrthoDB" id="53113at2157"/>
<dbReference type="PANTHER" id="PTHR43787:SF13">
    <property type="entry name" value="FEMO COFACTOR BIOSYNTHESIS PROTEIN NIFB"/>
    <property type="match status" value="1"/>
</dbReference>
<dbReference type="InterPro" id="IPR007197">
    <property type="entry name" value="rSAM"/>
</dbReference>
<keyword evidence="8" id="KW-0479">Metal-binding</keyword>
<dbReference type="PROSITE" id="PS51918">
    <property type="entry name" value="RADICAL_SAM"/>
    <property type="match status" value="1"/>
</dbReference>
<dbReference type="GeneID" id="8983746"/>
<keyword evidence="7" id="KW-0949">S-adenosyl-L-methionine</keyword>
<evidence type="ECO:0000313" key="17">
    <source>
        <dbReference type="Proteomes" id="UP000001059"/>
    </source>
</evidence>
<name>D5E7C7_METMS</name>
<feature type="domain" description="Radical SAM core" evidence="15">
    <location>
        <begin position="36"/>
        <end position="278"/>
    </location>
</feature>
<dbReference type="SFLD" id="SFLDS00029">
    <property type="entry name" value="Radical_SAM"/>
    <property type="match status" value="1"/>
</dbReference>
<dbReference type="InterPro" id="IPR005980">
    <property type="entry name" value="Nase_CF_NifB"/>
</dbReference>
<dbReference type="SFLD" id="SFLDG01067">
    <property type="entry name" value="SPASM/twitch_domain_containing"/>
    <property type="match status" value="1"/>
</dbReference>
<evidence type="ECO:0000256" key="14">
    <source>
        <dbReference type="ARBA" id="ARBA00032102"/>
    </source>
</evidence>
<reference evidence="16 17" key="1">
    <citation type="submission" date="2010-03" db="EMBL/GenBank/DDBJ databases">
        <title>The complete genome of Methanohalophilus mahii DSM 5219.</title>
        <authorList>
            <consortium name="US DOE Joint Genome Institute (JGI-PGF)"/>
            <person name="Lucas S."/>
            <person name="Copeland A."/>
            <person name="Lapidus A."/>
            <person name="Glavina del Rio T."/>
            <person name="Dalin E."/>
            <person name="Tice H."/>
            <person name="Bruce D."/>
            <person name="Goodwin L."/>
            <person name="Pitluck S."/>
            <person name="Kyrpides N."/>
            <person name="Mavromatis K."/>
            <person name="Ivanova N."/>
            <person name="Lykidis A."/>
            <person name="Saunders E."/>
            <person name="Brettin T."/>
            <person name="Detter J.C."/>
            <person name="Han C."/>
            <person name="Land M."/>
            <person name="Hauser L."/>
            <person name="Markowitz V."/>
            <person name="Cheng J.-F."/>
            <person name="Hugenholtz P."/>
            <person name="Woyke T."/>
            <person name="Wu D."/>
            <person name="Spring S."/>
            <person name="Schneider S."/>
            <person name="Schroeder M."/>
            <person name="Klenk H.-P."/>
            <person name="Eisen J.A."/>
        </authorList>
    </citation>
    <scope>NUCLEOTIDE SEQUENCE [LARGE SCALE GENOMIC DNA]</scope>
    <source>
        <strain evidence="17">ATCC 35705 / DSM 5219 / SLP</strain>
    </source>
</reference>
<dbReference type="SUPFAM" id="SSF102114">
    <property type="entry name" value="Radical SAM enzymes"/>
    <property type="match status" value="1"/>
</dbReference>
<evidence type="ECO:0000256" key="10">
    <source>
        <dbReference type="ARBA" id="ARBA00023014"/>
    </source>
</evidence>
<evidence type="ECO:0000256" key="3">
    <source>
        <dbReference type="ARBA" id="ARBA00005155"/>
    </source>
</evidence>
<comment type="function">
    <text evidence="2">Involved in the biosynthesis of the iron-molybdenum cofactor (FeMo-co or M-cluster) found in the dinitrogenase enzyme of the nitrogenase complex in nitrogen-fixing microorganisms. NifB catalyzes the crucial step of radical SAM-dependent carbide insertion that occurs concomitant with the insertion of a 9th sulfur and the rearrangement/coupling of two [4Fe-4S] clusters into a [8Fe-9S-C] cluster, the precursor to the M-cluster.</text>
</comment>
<dbReference type="HOGENOM" id="CLU_027639_1_0_2"/>
<organism evidence="16 17">
    <name type="scientific">Methanohalophilus mahii (strain ATCC 35705 / DSM 5219 / SLP)</name>
    <dbReference type="NCBI Taxonomy" id="547558"/>
    <lineage>
        <taxon>Archaea</taxon>
        <taxon>Methanobacteriati</taxon>
        <taxon>Methanobacteriota</taxon>
        <taxon>Stenosarchaea group</taxon>
        <taxon>Methanomicrobia</taxon>
        <taxon>Methanosarcinales</taxon>
        <taxon>Methanosarcinaceae</taxon>
        <taxon>Methanohalophilus</taxon>
    </lineage>
</organism>
<evidence type="ECO:0000256" key="13">
    <source>
        <dbReference type="ARBA" id="ARBA00030926"/>
    </source>
</evidence>
<evidence type="ECO:0000256" key="8">
    <source>
        <dbReference type="ARBA" id="ARBA00022723"/>
    </source>
</evidence>